<gene>
    <name evidence="3 5" type="primary">coaE</name>
    <name evidence="5" type="ORF">LSG31_11170</name>
</gene>
<protein>
    <recommendedName>
        <fullName evidence="3 4">Dephospho-CoA kinase</fullName>
        <ecNumber evidence="3 4">2.7.1.24</ecNumber>
    </recommendedName>
    <alternativeName>
        <fullName evidence="3">Dephosphocoenzyme A kinase</fullName>
    </alternativeName>
</protein>
<dbReference type="Pfam" id="PF01121">
    <property type="entry name" value="CoaE"/>
    <property type="match status" value="1"/>
</dbReference>
<evidence type="ECO:0000256" key="3">
    <source>
        <dbReference type="HAMAP-Rule" id="MF_00376"/>
    </source>
</evidence>
<dbReference type="HAMAP" id="MF_00376">
    <property type="entry name" value="Dephospho_CoA_kinase"/>
    <property type="match status" value="1"/>
</dbReference>
<dbReference type="CDD" id="cd02022">
    <property type="entry name" value="DPCK"/>
    <property type="match status" value="1"/>
</dbReference>
<keyword evidence="3" id="KW-0963">Cytoplasm</keyword>
<dbReference type="EC" id="2.7.1.24" evidence="3 4"/>
<dbReference type="PANTHER" id="PTHR10695:SF46">
    <property type="entry name" value="BIFUNCTIONAL COENZYME A SYNTHASE-RELATED"/>
    <property type="match status" value="1"/>
</dbReference>
<evidence type="ECO:0000313" key="5">
    <source>
        <dbReference type="EMBL" id="UOF92667.1"/>
    </source>
</evidence>
<keyword evidence="6" id="KW-1185">Reference proteome</keyword>
<dbReference type="SUPFAM" id="SSF52540">
    <property type="entry name" value="P-loop containing nucleoside triphosphate hydrolases"/>
    <property type="match status" value="1"/>
</dbReference>
<dbReference type="EMBL" id="CP089291">
    <property type="protein sequence ID" value="UOF92667.1"/>
    <property type="molecule type" value="Genomic_DNA"/>
</dbReference>
<name>A0ABY4CQ91_9BACL</name>
<dbReference type="Proteomes" id="UP000830167">
    <property type="component" value="Chromosome"/>
</dbReference>
<comment type="similarity">
    <text evidence="3">Belongs to the CoaE family.</text>
</comment>
<keyword evidence="2 3" id="KW-0067">ATP-binding</keyword>
<comment type="catalytic activity">
    <reaction evidence="3">
        <text>3'-dephospho-CoA + ATP = ADP + CoA + H(+)</text>
        <dbReference type="Rhea" id="RHEA:18245"/>
        <dbReference type="ChEBI" id="CHEBI:15378"/>
        <dbReference type="ChEBI" id="CHEBI:30616"/>
        <dbReference type="ChEBI" id="CHEBI:57287"/>
        <dbReference type="ChEBI" id="CHEBI:57328"/>
        <dbReference type="ChEBI" id="CHEBI:456216"/>
        <dbReference type="EC" id="2.7.1.24"/>
    </reaction>
</comment>
<feature type="binding site" evidence="3">
    <location>
        <begin position="10"/>
        <end position="15"/>
    </location>
    <ligand>
        <name>ATP</name>
        <dbReference type="ChEBI" id="CHEBI:30616"/>
    </ligand>
</feature>
<comment type="function">
    <text evidence="3">Catalyzes the phosphorylation of the 3'-hydroxyl group of dephosphocoenzyme A to form coenzyme A.</text>
</comment>
<comment type="subcellular location">
    <subcellularLocation>
        <location evidence="3">Cytoplasm</location>
    </subcellularLocation>
</comment>
<comment type="pathway">
    <text evidence="3">Cofactor biosynthesis; coenzyme A biosynthesis; CoA from (R)-pantothenate: step 5/5.</text>
</comment>
<dbReference type="InterPro" id="IPR001977">
    <property type="entry name" value="Depp_CoAkinase"/>
</dbReference>
<dbReference type="GO" id="GO:0004140">
    <property type="term" value="F:dephospho-CoA kinase activity"/>
    <property type="evidence" value="ECO:0007669"/>
    <property type="project" value="UniProtKB-EC"/>
</dbReference>
<sequence>MIVGLTGGIASGKSTVSHMFRKLGAHIVDADVMARRVVEKGRPALQEIVHAFGPGILLEDGTLNRTKLGEIVFREEQSRKRLNEIVHPRVREEVQADTTTFLQSHPDGIVIHDIPLLFESKLEHTVQAVIVVYVSEEVQRKRLMERNNLTAEEANRRIAAQMPLREKVQRADYKIDNEGTLEQTERQANQIWNLLQKQGRRS</sequence>
<keyword evidence="1 3" id="KW-0547">Nucleotide-binding</keyword>
<keyword evidence="3 5" id="KW-0418">Kinase</keyword>
<dbReference type="Gene3D" id="3.40.50.300">
    <property type="entry name" value="P-loop containing nucleotide triphosphate hydrolases"/>
    <property type="match status" value="1"/>
</dbReference>
<evidence type="ECO:0000256" key="4">
    <source>
        <dbReference type="NCBIfam" id="TIGR00152"/>
    </source>
</evidence>
<dbReference type="NCBIfam" id="TIGR00152">
    <property type="entry name" value="dephospho-CoA kinase"/>
    <property type="match status" value="1"/>
</dbReference>
<evidence type="ECO:0000313" key="6">
    <source>
        <dbReference type="Proteomes" id="UP000830167"/>
    </source>
</evidence>
<keyword evidence="3" id="KW-0173">Coenzyme A biosynthesis</keyword>
<organism evidence="5 6">
    <name type="scientific">Fodinisporobacter ferrooxydans</name>
    <dbReference type="NCBI Taxonomy" id="2901836"/>
    <lineage>
        <taxon>Bacteria</taxon>
        <taxon>Bacillati</taxon>
        <taxon>Bacillota</taxon>
        <taxon>Bacilli</taxon>
        <taxon>Bacillales</taxon>
        <taxon>Alicyclobacillaceae</taxon>
        <taxon>Fodinisporobacter</taxon>
    </lineage>
</organism>
<dbReference type="InterPro" id="IPR027417">
    <property type="entry name" value="P-loop_NTPase"/>
</dbReference>
<evidence type="ECO:0000256" key="2">
    <source>
        <dbReference type="ARBA" id="ARBA00022840"/>
    </source>
</evidence>
<dbReference type="PROSITE" id="PS51219">
    <property type="entry name" value="DPCK"/>
    <property type="match status" value="1"/>
</dbReference>
<dbReference type="PANTHER" id="PTHR10695">
    <property type="entry name" value="DEPHOSPHO-COA KINASE-RELATED"/>
    <property type="match status" value="1"/>
</dbReference>
<evidence type="ECO:0000256" key="1">
    <source>
        <dbReference type="ARBA" id="ARBA00022741"/>
    </source>
</evidence>
<accession>A0ABY4CQ91</accession>
<keyword evidence="3 5" id="KW-0808">Transferase</keyword>
<reference evidence="5" key="1">
    <citation type="submission" date="2021-12" db="EMBL/GenBank/DDBJ databases">
        <title>Alicyclobacillaceae gen. nov., sp. nov., isolated from chalcocite enrichment system.</title>
        <authorList>
            <person name="Jiang Z."/>
        </authorList>
    </citation>
    <scope>NUCLEOTIDE SEQUENCE</scope>
    <source>
        <strain evidence="5">MYW30-H2</strain>
    </source>
</reference>
<dbReference type="RefSeq" id="WP_347439338.1">
    <property type="nucleotide sequence ID" value="NZ_CP089291.1"/>
</dbReference>
<proteinExistence type="inferred from homology"/>